<dbReference type="GO" id="GO:0017057">
    <property type="term" value="F:6-phosphogluconolactonase activity"/>
    <property type="evidence" value="ECO:0007669"/>
    <property type="project" value="UniProtKB-EC"/>
</dbReference>
<gene>
    <name evidence="1" type="ORF">DSM3645_29346</name>
</gene>
<dbReference type="Proteomes" id="UP000004358">
    <property type="component" value="Unassembled WGS sequence"/>
</dbReference>
<keyword evidence="1" id="KW-0378">Hydrolase</keyword>
<dbReference type="EMBL" id="AANZ01000037">
    <property type="protein sequence ID" value="EAQ77273.1"/>
    <property type="molecule type" value="Genomic_DNA"/>
</dbReference>
<organism evidence="1 2">
    <name type="scientific">Blastopirellula marina DSM 3645</name>
    <dbReference type="NCBI Taxonomy" id="314230"/>
    <lineage>
        <taxon>Bacteria</taxon>
        <taxon>Pseudomonadati</taxon>
        <taxon>Planctomycetota</taxon>
        <taxon>Planctomycetia</taxon>
        <taxon>Pirellulales</taxon>
        <taxon>Pirellulaceae</taxon>
        <taxon>Blastopirellula</taxon>
    </lineage>
</organism>
<comment type="caution">
    <text evidence="1">The sequence shown here is derived from an EMBL/GenBank/DDBJ whole genome shotgun (WGS) entry which is preliminary data.</text>
</comment>
<proteinExistence type="predicted"/>
<evidence type="ECO:0000313" key="1">
    <source>
        <dbReference type="EMBL" id="EAQ77273.1"/>
    </source>
</evidence>
<accession>A4A1R4</accession>
<reference evidence="1 2" key="1">
    <citation type="submission" date="2006-02" db="EMBL/GenBank/DDBJ databases">
        <authorList>
            <person name="Amann R."/>
            <person name="Ferriera S."/>
            <person name="Johnson J."/>
            <person name="Kravitz S."/>
            <person name="Halpern A."/>
            <person name="Remington K."/>
            <person name="Beeson K."/>
            <person name="Tran B."/>
            <person name="Rogers Y.-H."/>
            <person name="Friedman R."/>
            <person name="Venter J.C."/>
        </authorList>
    </citation>
    <scope>NUCLEOTIDE SEQUENCE [LARGE SCALE GENOMIC DNA]</scope>
    <source>
        <strain evidence="1 2">DSM 3645</strain>
    </source>
</reference>
<protein>
    <submittedName>
        <fullName evidence="1">6-phosphogluconolactonase</fullName>
        <ecNumber evidence="1">3.1.1.31</ecNumber>
    </submittedName>
</protein>
<evidence type="ECO:0000313" key="2">
    <source>
        <dbReference type="Proteomes" id="UP000004358"/>
    </source>
</evidence>
<dbReference type="AlphaFoldDB" id="A4A1R4"/>
<dbReference type="EC" id="3.1.1.31" evidence="1"/>
<dbReference type="HOGENOM" id="CLU_2895031_0_0_0"/>
<dbReference type="STRING" id="314230.DSM3645_29346"/>
<name>A4A1R4_9BACT</name>
<sequence>MATITDTISAEPTDTAHRLRLFNRITMALSFVSEAMPANESPRAEKTLPTGGVGIAEKCDFF</sequence>